<protein>
    <submittedName>
        <fullName evidence="2">Uncharacterized protein</fullName>
    </submittedName>
</protein>
<organism evidence="2">
    <name type="scientific">Micrurus corallinus</name>
    <name type="common">Brazilian coral snake</name>
    <dbReference type="NCBI Taxonomy" id="54390"/>
    <lineage>
        <taxon>Eukaryota</taxon>
        <taxon>Metazoa</taxon>
        <taxon>Chordata</taxon>
        <taxon>Craniata</taxon>
        <taxon>Vertebrata</taxon>
        <taxon>Euteleostomi</taxon>
        <taxon>Lepidosauria</taxon>
        <taxon>Squamata</taxon>
        <taxon>Bifurcata</taxon>
        <taxon>Unidentata</taxon>
        <taxon>Episquamata</taxon>
        <taxon>Toxicofera</taxon>
        <taxon>Serpentes</taxon>
        <taxon>Colubroidea</taxon>
        <taxon>Elapidae</taxon>
        <taxon>Elapinae</taxon>
        <taxon>Micrurus</taxon>
    </lineage>
</organism>
<evidence type="ECO:0000313" key="2">
    <source>
        <dbReference type="EMBL" id="LAA47512.1"/>
    </source>
</evidence>
<dbReference type="AlphaFoldDB" id="A0A2D4FJ61"/>
<feature type="compositionally biased region" description="Polar residues" evidence="1">
    <location>
        <begin position="103"/>
        <end position="112"/>
    </location>
</feature>
<evidence type="ECO:0000256" key="1">
    <source>
        <dbReference type="SAM" id="MobiDB-lite"/>
    </source>
</evidence>
<feature type="region of interest" description="Disordered" evidence="1">
    <location>
        <begin position="98"/>
        <end position="118"/>
    </location>
</feature>
<proteinExistence type="predicted"/>
<accession>A0A2D4FJ61</accession>
<dbReference type="EMBL" id="IACJ01073459">
    <property type="protein sequence ID" value="LAA47512.1"/>
    <property type="molecule type" value="Transcribed_RNA"/>
</dbReference>
<sequence>MATPAGRVGRASGKSAGQPDMVFASSPNCSQFLLQLLQNRSKLSEYHLCFLSVFHGHLPVPLKNDLRIKAAFPSLLLSRPCTFLSQQLSQHDERLVRIPRPSPSASENNLPKHSSGPCISAPRASRPCPIGPSHSYLFPVF</sequence>
<name>A0A2D4FJ61_MICCO</name>
<reference evidence="2" key="2">
    <citation type="submission" date="2017-11" db="EMBL/GenBank/DDBJ databases">
        <title>Coralsnake Venomics: Analyses of Venom Gland Transcriptomes and Proteomes of Six Brazilian Taxa.</title>
        <authorList>
            <person name="Aird S.D."/>
            <person name="Jorge da Silva N."/>
            <person name="Qiu L."/>
            <person name="Villar-Briones A."/>
            <person name="Aparecida-Saddi V."/>
            <person name="Campos-Telles M.P."/>
            <person name="Grau M."/>
            <person name="Mikheyev A.S."/>
        </authorList>
    </citation>
    <scope>NUCLEOTIDE SEQUENCE</scope>
    <source>
        <tissue evidence="2">Venom_gland</tissue>
    </source>
</reference>
<dbReference type="EMBL" id="IACJ01073458">
    <property type="protein sequence ID" value="LAA47507.1"/>
    <property type="molecule type" value="Transcribed_RNA"/>
</dbReference>
<reference evidence="2" key="1">
    <citation type="submission" date="2017-07" db="EMBL/GenBank/DDBJ databases">
        <authorList>
            <person name="Mikheyev A."/>
            <person name="Grau M."/>
        </authorList>
    </citation>
    <scope>NUCLEOTIDE SEQUENCE</scope>
    <source>
        <tissue evidence="2">Venom_gland</tissue>
    </source>
</reference>
<dbReference type="EMBL" id="IACJ01073460">
    <property type="protein sequence ID" value="LAA47515.1"/>
    <property type="molecule type" value="Transcribed_RNA"/>
</dbReference>